<dbReference type="AlphaFoldDB" id="A0A183T8Z5"/>
<dbReference type="Pfam" id="PF14529">
    <property type="entry name" value="Exo_endo_phos_2"/>
    <property type="match status" value="1"/>
</dbReference>
<dbReference type="Gene3D" id="3.60.10.10">
    <property type="entry name" value="Endonuclease/exonuclease/phosphatase"/>
    <property type="match status" value="1"/>
</dbReference>
<reference evidence="2 3" key="2">
    <citation type="submission" date="2018-11" db="EMBL/GenBank/DDBJ databases">
        <authorList>
            <consortium name="Pathogen Informatics"/>
        </authorList>
    </citation>
    <scope>NUCLEOTIDE SEQUENCE [LARGE SCALE GENOMIC DNA]</scope>
    <source>
        <strain evidence="2 3">NST_G2</strain>
    </source>
</reference>
<dbReference type="GO" id="GO:0007508">
    <property type="term" value="P:larval heart development"/>
    <property type="evidence" value="ECO:0007669"/>
    <property type="project" value="TreeGrafter"/>
</dbReference>
<dbReference type="InterPro" id="IPR036691">
    <property type="entry name" value="Endo/exonu/phosph_ase_sf"/>
</dbReference>
<protein>
    <submittedName>
        <fullName evidence="4">Endo/exonuclease/phosphatase domain-containing protein</fullName>
    </submittedName>
</protein>
<accession>A0A183T8Z5</accession>
<keyword evidence="3" id="KW-1185">Reference proteome</keyword>
<dbReference type="InterPro" id="IPR005135">
    <property type="entry name" value="Endo/exonuclease/phosphatase"/>
</dbReference>
<dbReference type="PANTHER" id="PTHR33395:SF22">
    <property type="entry name" value="REVERSE TRANSCRIPTASE DOMAIN-CONTAINING PROTEIN"/>
    <property type="match status" value="1"/>
</dbReference>
<dbReference type="EMBL" id="UYSU01037661">
    <property type="protein sequence ID" value="VDL99328.1"/>
    <property type="molecule type" value="Genomic_DNA"/>
</dbReference>
<dbReference type="GO" id="GO:0061343">
    <property type="term" value="P:cell adhesion involved in heart morphogenesis"/>
    <property type="evidence" value="ECO:0007669"/>
    <property type="project" value="TreeGrafter"/>
</dbReference>
<gene>
    <name evidence="2" type="ORF">SSLN_LOCUS12943</name>
</gene>
<dbReference type="WBParaSite" id="SSLN_0001344401-mRNA-1">
    <property type="protein sequence ID" value="SSLN_0001344401-mRNA-1"/>
    <property type="gene ID" value="SSLN_0001344401"/>
</dbReference>
<proteinExistence type="predicted"/>
<dbReference type="OrthoDB" id="6152807at2759"/>
<evidence type="ECO:0000259" key="1">
    <source>
        <dbReference type="Pfam" id="PF14529"/>
    </source>
</evidence>
<organism evidence="4">
    <name type="scientific">Schistocephalus solidus</name>
    <name type="common">Tapeworm</name>
    <dbReference type="NCBI Taxonomy" id="70667"/>
    <lineage>
        <taxon>Eukaryota</taxon>
        <taxon>Metazoa</taxon>
        <taxon>Spiralia</taxon>
        <taxon>Lophotrochozoa</taxon>
        <taxon>Platyhelminthes</taxon>
        <taxon>Cestoda</taxon>
        <taxon>Eucestoda</taxon>
        <taxon>Diphyllobothriidea</taxon>
        <taxon>Diphyllobothriidae</taxon>
        <taxon>Schistocephalus</taxon>
    </lineage>
</organism>
<dbReference type="GO" id="GO:0031012">
    <property type="term" value="C:extracellular matrix"/>
    <property type="evidence" value="ECO:0007669"/>
    <property type="project" value="TreeGrafter"/>
</dbReference>
<feature type="domain" description="Endonuclease/exonuclease/phosphatase" evidence="1">
    <location>
        <begin position="22"/>
        <end position="98"/>
    </location>
</feature>
<evidence type="ECO:0000313" key="3">
    <source>
        <dbReference type="Proteomes" id="UP000275846"/>
    </source>
</evidence>
<sequence>MISVACCSPYQTSDQDLILMPELNKASEKKQVFIFGDFNAPGIGWKTWTAQGMPDNFNHKFLEWATDKLLCQYVTFETRKREGQQVNSLDLIFTLDEENVLDL</sequence>
<name>A0A183T8Z5_SCHSO</name>
<dbReference type="Proteomes" id="UP000275846">
    <property type="component" value="Unassembled WGS sequence"/>
</dbReference>
<evidence type="ECO:0000313" key="4">
    <source>
        <dbReference type="WBParaSite" id="SSLN_0001344401-mRNA-1"/>
    </source>
</evidence>
<evidence type="ECO:0000313" key="2">
    <source>
        <dbReference type="EMBL" id="VDL99328.1"/>
    </source>
</evidence>
<reference evidence="4" key="1">
    <citation type="submission" date="2016-06" db="UniProtKB">
        <authorList>
            <consortium name="WormBaseParasite"/>
        </authorList>
    </citation>
    <scope>IDENTIFICATION</scope>
</reference>
<dbReference type="PANTHER" id="PTHR33395">
    <property type="entry name" value="TRANSCRIPTASE, PUTATIVE-RELATED-RELATED"/>
    <property type="match status" value="1"/>
</dbReference>
<dbReference type="GO" id="GO:0003824">
    <property type="term" value="F:catalytic activity"/>
    <property type="evidence" value="ECO:0007669"/>
    <property type="project" value="InterPro"/>
</dbReference>